<dbReference type="AlphaFoldDB" id="A0A975DK88"/>
<dbReference type="Proteomes" id="UP000664904">
    <property type="component" value="Plasmid unnamed5"/>
</dbReference>
<dbReference type="KEGG" id="pxi:J5O05_21105"/>
<evidence type="ECO:0000256" key="4">
    <source>
        <dbReference type="ARBA" id="ARBA00022840"/>
    </source>
</evidence>
<geneLocation type="plasmid" evidence="7 8">
    <name>unnamed5</name>
</geneLocation>
<evidence type="ECO:0000256" key="3">
    <source>
        <dbReference type="ARBA" id="ARBA00022777"/>
    </source>
</evidence>
<sequence length="935" mass="105084">MQIMLDLKRVKALFDDCIDLAVEERQTYLKQSGCSEEEQHEVLRLLAHLDSTKTIHLAGHAQQVIGQHIRELGQQLQPGQLLGPYRIIKEIGAGGMGVVFLAERADGQYEQTVAIKLAPGFSAADDLQHFSTERQLLAKLQHPHIAMLLDGGITDDQRPYLVMEYVEGQNLTDYCASNQLSQDQKLELFLRVCDAVSYAHQRLIIHCDLKAENILVNREGVVKLLDFGTSRVLQHGQDDTDVARIMAMTLSCASPEQILGEPTTTATDVYGLGALLYQLLTERSPHAVDRDMMAATLESICRDKPRAPSDYQRRISKDLDNITLKALEKLPLDRYQSAADLARDIKRYLRGQAVSATQATPLYLLGKLLKRHPLAAVLTSALAISMTTGLVVTNRLNQTLTQQRNDLVISGQEAKRQANAAMRVTKLLMDVFSGASPENAKGRTINVDDLLAQAIETTRNSLHEEPKVKAQLLSSLAKVSGLIGKPKDAYELQLEAIALDERLGDPNPEQGTRALADLAKYYDRAGSLDNAWQTIEQAELQLRPNENSELAIDITFRKGQIKLAYGKPVEAAEYFQKAFNNWRLLENKDIEQGIRIQSRLAISYYDQANFDAAVNLNREIVKQKLAYFGEQHPSTLNSYKDLGQGLMRLSKMQDARDVLEKTYQLSKRIYSLQHPEYQFTARLYSSLLRRMGHYSRAIDIMTEAINAGSQEAVSSARLLSDRGYLYHIVGMTDKAFEDLNQAAPLFTANLPDTSSIAFWARSLYGELLVYQGRKEEGMALIEKIRSMNAQQYGEDDYGVGGAYERLAKIAVKERRFDDAKENIFKARAIFDRFFKRSEGTQLSLDQVEIDLAFAKQDWPDALNKLEAYHARMSEIYPERVPILAYIESELGEARFMTGDTSGIELMRSSLSEVKGEVPEDSGLYLQMQDRANRLN</sequence>
<evidence type="ECO:0000313" key="7">
    <source>
        <dbReference type="EMBL" id="QTH73275.1"/>
    </source>
</evidence>
<dbReference type="SUPFAM" id="SSF56112">
    <property type="entry name" value="Protein kinase-like (PK-like)"/>
    <property type="match status" value="1"/>
</dbReference>
<feature type="domain" description="Protein kinase" evidence="6">
    <location>
        <begin position="85"/>
        <end position="349"/>
    </location>
</feature>
<dbReference type="CDD" id="cd14014">
    <property type="entry name" value="STKc_PknB_like"/>
    <property type="match status" value="1"/>
</dbReference>
<dbReference type="GO" id="GO:0004674">
    <property type="term" value="F:protein serine/threonine kinase activity"/>
    <property type="evidence" value="ECO:0007669"/>
    <property type="project" value="TreeGrafter"/>
</dbReference>
<dbReference type="SUPFAM" id="SSF48452">
    <property type="entry name" value="TPR-like"/>
    <property type="match status" value="2"/>
</dbReference>
<dbReference type="SMART" id="SM00028">
    <property type="entry name" value="TPR"/>
    <property type="match status" value="7"/>
</dbReference>
<dbReference type="Pfam" id="PF00069">
    <property type="entry name" value="Pkinase"/>
    <property type="match status" value="1"/>
</dbReference>
<dbReference type="InterPro" id="IPR011990">
    <property type="entry name" value="TPR-like_helical_dom_sf"/>
</dbReference>
<dbReference type="PROSITE" id="PS00107">
    <property type="entry name" value="PROTEIN_KINASE_ATP"/>
    <property type="match status" value="1"/>
</dbReference>
<keyword evidence="8" id="KW-1185">Reference proteome</keyword>
<dbReference type="InterPro" id="IPR017441">
    <property type="entry name" value="Protein_kinase_ATP_BS"/>
</dbReference>
<dbReference type="PROSITE" id="PS50011">
    <property type="entry name" value="PROTEIN_KINASE_DOM"/>
    <property type="match status" value="1"/>
</dbReference>
<dbReference type="SMART" id="SM00220">
    <property type="entry name" value="S_TKc"/>
    <property type="match status" value="1"/>
</dbReference>
<evidence type="ECO:0000256" key="5">
    <source>
        <dbReference type="PROSITE-ProRule" id="PRU10141"/>
    </source>
</evidence>
<accession>A0A975DK88</accession>
<dbReference type="EMBL" id="CP072135">
    <property type="protein sequence ID" value="QTH73275.1"/>
    <property type="molecule type" value="Genomic_DNA"/>
</dbReference>
<dbReference type="PANTHER" id="PTHR43289">
    <property type="entry name" value="MITOGEN-ACTIVATED PROTEIN KINASE KINASE KINASE 20-RELATED"/>
    <property type="match status" value="1"/>
</dbReference>
<protein>
    <submittedName>
        <fullName evidence="7">Protein kinase</fullName>
    </submittedName>
</protein>
<dbReference type="InterPro" id="IPR011009">
    <property type="entry name" value="Kinase-like_dom_sf"/>
</dbReference>
<dbReference type="InterPro" id="IPR019734">
    <property type="entry name" value="TPR_rpt"/>
</dbReference>
<dbReference type="PANTHER" id="PTHR43289:SF34">
    <property type="entry name" value="SERINE_THREONINE-PROTEIN KINASE YBDM-RELATED"/>
    <property type="match status" value="1"/>
</dbReference>
<name>A0A975DK88_9GAMM</name>
<keyword evidence="1" id="KW-0808">Transferase</keyword>
<dbReference type="Pfam" id="PF13424">
    <property type="entry name" value="TPR_12"/>
    <property type="match status" value="1"/>
</dbReference>
<keyword evidence="4 5" id="KW-0067">ATP-binding</keyword>
<keyword evidence="2 5" id="KW-0547">Nucleotide-binding</keyword>
<evidence type="ECO:0000256" key="1">
    <source>
        <dbReference type="ARBA" id="ARBA00022679"/>
    </source>
</evidence>
<evidence type="ECO:0000259" key="6">
    <source>
        <dbReference type="PROSITE" id="PS50011"/>
    </source>
</evidence>
<dbReference type="Gene3D" id="1.25.40.10">
    <property type="entry name" value="Tetratricopeptide repeat domain"/>
    <property type="match status" value="3"/>
</dbReference>
<organism evidence="7 8">
    <name type="scientific">Pseudoalteromonas xiamenensis</name>
    <dbReference type="NCBI Taxonomy" id="882626"/>
    <lineage>
        <taxon>Bacteria</taxon>
        <taxon>Pseudomonadati</taxon>
        <taxon>Pseudomonadota</taxon>
        <taxon>Gammaproteobacteria</taxon>
        <taxon>Alteromonadales</taxon>
        <taxon>Pseudoalteromonadaceae</taxon>
        <taxon>Pseudoalteromonas</taxon>
    </lineage>
</organism>
<dbReference type="InterPro" id="IPR000719">
    <property type="entry name" value="Prot_kinase_dom"/>
</dbReference>
<keyword evidence="3 7" id="KW-0418">Kinase</keyword>
<dbReference type="Gene3D" id="3.30.200.20">
    <property type="entry name" value="Phosphorylase Kinase, domain 1"/>
    <property type="match status" value="1"/>
</dbReference>
<gene>
    <name evidence="7" type="ORF">J5O05_21105</name>
</gene>
<dbReference type="GO" id="GO:0005524">
    <property type="term" value="F:ATP binding"/>
    <property type="evidence" value="ECO:0007669"/>
    <property type="project" value="UniProtKB-UniRule"/>
</dbReference>
<evidence type="ECO:0000313" key="8">
    <source>
        <dbReference type="Proteomes" id="UP000664904"/>
    </source>
</evidence>
<dbReference type="InterPro" id="IPR008271">
    <property type="entry name" value="Ser/Thr_kinase_AS"/>
</dbReference>
<proteinExistence type="predicted"/>
<dbReference type="Gene3D" id="1.10.510.10">
    <property type="entry name" value="Transferase(Phosphotransferase) domain 1"/>
    <property type="match status" value="1"/>
</dbReference>
<keyword evidence="7" id="KW-0614">Plasmid</keyword>
<feature type="binding site" evidence="5">
    <location>
        <position position="116"/>
    </location>
    <ligand>
        <name>ATP</name>
        <dbReference type="ChEBI" id="CHEBI:30616"/>
    </ligand>
</feature>
<evidence type="ECO:0000256" key="2">
    <source>
        <dbReference type="ARBA" id="ARBA00022741"/>
    </source>
</evidence>
<dbReference type="PROSITE" id="PS00108">
    <property type="entry name" value="PROTEIN_KINASE_ST"/>
    <property type="match status" value="1"/>
</dbReference>
<reference evidence="7" key="1">
    <citation type="submission" date="2021-03" db="EMBL/GenBank/DDBJ databases">
        <title>Complete Genome of Pseudoalteromonas xiamenensis STKMTI.2, a new potential marine bacterium producing anti-Vibrio compounds.</title>
        <authorList>
            <person name="Handayani D.P."/>
            <person name="Isnansetyo A."/>
            <person name="Istiqomah I."/>
            <person name="Jumina J."/>
        </authorList>
    </citation>
    <scope>NUCLEOTIDE SEQUENCE</scope>
    <source>
        <strain evidence="7">STKMTI.2</strain>
        <plasmid evidence="7">unnamed5</plasmid>
    </source>
</reference>